<dbReference type="InterPro" id="IPR041095">
    <property type="entry name" value="EFG_II"/>
</dbReference>
<gene>
    <name evidence="9" type="primary">LOC106175930</name>
</gene>
<evidence type="ECO:0000313" key="9">
    <source>
        <dbReference type="RefSeq" id="XP_013413558.1"/>
    </source>
</evidence>
<accession>A0A1S3JTA9</accession>
<dbReference type="Pfam" id="PF25118">
    <property type="entry name" value="EFL1"/>
    <property type="match status" value="1"/>
</dbReference>
<dbReference type="NCBIfam" id="TIGR00231">
    <property type="entry name" value="small_GTP"/>
    <property type="match status" value="1"/>
</dbReference>
<dbReference type="Pfam" id="PF00679">
    <property type="entry name" value="EFG_C"/>
    <property type="match status" value="1"/>
</dbReference>
<protein>
    <recommendedName>
        <fullName evidence="5">Elongation factor-like 1</fullName>
    </recommendedName>
</protein>
<feature type="region of interest" description="Disordered" evidence="6">
    <location>
        <begin position="905"/>
        <end position="948"/>
    </location>
</feature>
<dbReference type="GO" id="GO:0003924">
    <property type="term" value="F:GTPase activity"/>
    <property type="evidence" value="ECO:0007669"/>
    <property type="project" value="InterPro"/>
</dbReference>
<dbReference type="Gene3D" id="3.30.70.870">
    <property type="entry name" value="Elongation Factor G (Translational Gtpase), domain 3"/>
    <property type="match status" value="1"/>
</dbReference>
<dbReference type="GeneID" id="106175930"/>
<dbReference type="Gene3D" id="3.30.70.240">
    <property type="match status" value="1"/>
</dbReference>
<feature type="domain" description="Tr-type G" evidence="7">
    <location>
        <begin position="17"/>
        <end position="260"/>
    </location>
</feature>
<feature type="compositionally biased region" description="Basic and acidic residues" evidence="6">
    <location>
        <begin position="475"/>
        <end position="487"/>
    </location>
</feature>
<evidence type="ECO:0000256" key="5">
    <source>
        <dbReference type="ARBA" id="ARBA00081809"/>
    </source>
</evidence>
<dbReference type="Proteomes" id="UP000085678">
    <property type="component" value="Unplaced"/>
</dbReference>
<dbReference type="CDD" id="cd16261">
    <property type="entry name" value="EF2_snRNP_III"/>
    <property type="match status" value="1"/>
</dbReference>
<dbReference type="InterPro" id="IPR014721">
    <property type="entry name" value="Ribsml_uS5_D2-typ_fold_subgr"/>
</dbReference>
<dbReference type="SUPFAM" id="SSF50447">
    <property type="entry name" value="Translation proteins"/>
    <property type="match status" value="1"/>
</dbReference>
<dbReference type="RefSeq" id="XP_013413558.1">
    <property type="nucleotide sequence ID" value="XM_013558104.1"/>
</dbReference>
<dbReference type="PANTHER" id="PTHR42908">
    <property type="entry name" value="TRANSLATION ELONGATION FACTOR-RELATED"/>
    <property type="match status" value="1"/>
</dbReference>
<dbReference type="SUPFAM" id="SSF54211">
    <property type="entry name" value="Ribosomal protein S5 domain 2-like"/>
    <property type="match status" value="1"/>
</dbReference>
<dbReference type="FunFam" id="3.30.70.870:FF:000002">
    <property type="entry name" value="Translation elongation factor 2"/>
    <property type="match status" value="1"/>
</dbReference>
<dbReference type="AlphaFoldDB" id="A0A1S3JTA9"/>
<dbReference type="FunFam" id="3.30.70.240:FF:000006">
    <property type="entry name" value="Elongation factor like GTPase 1"/>
    <property type="match status" value="1"/>
</dbReference>
<keyword evidence="3" id="KW-0378">Hydrolase</keyword>
<dbReference type="InterPro" id="IPR009000">
    <property type="entry name" value="Transl_B-barrel_sf"/>
</dbReference>
<dbReference type="Gene3D" id="2.40.30.10">
    <property type="entry name" value="Translation factors"/>
    <property type="match status" value="1"/>
</dbReference>
<dbReference type="InterPro" id="IPR004161">
    <property type="entry name" value="EFTu-like_2"/>
</dbReference>
<evidence type="ECO:0000256" key="6">
    <source>
        <dbReference type="SAM" id="MobiDB-lite"/>
    </source>
</evidence>
<evidence type="ECO:0000256" key="3">
    <source>
        <dbReference type="ARBA" id="ARBA00022801"/>
    </source>
</evidence>
<dbReference type="PROSITE" id="PS51722">
    <property type="entry name" value="G_TR_2"/>
    <property type="match status" value="1"/>
</dbReference>
<dbReference type="CDD" id="cd16268">
    <property type="entry name" value="EF2_II"/>
    <property type="match status" value="1"/>
</dbReference>
<dbReference type="SMART" id="SM00838">
    <property type="entry name" value="EFG_C"/>
    <property type="match status" value="1"/>
</dbReference>
<dbReference type="GO" id="GO:0005829">
    <property type="term" value="C:cytosol"/>
    <property type="evidence" value="ECO:0007669"/>
    <property type="project" value="TreeGrafter"/>
</dbReference>
<dbReference type="InterPro" id="IPR056752">
    <property type="entry name" value="EFL1"/>
</dbReference>
<dbReference type="CDD" id="cd04096">
    <property type="entry name" value="eEF2_snRNP_like_C"/>
    <property type="match status" value="1"/>
</dbReference>
<dbReference type="GO" id="GO:0043022">
    <property type="term" value="F:ribosome binding"/>
    <property type="evidence" value="ECO:0007669"/>
    <property type="project" value="TreeGrafter"/>
</dbReference>
<organism evidence="8 9">
    <name type="scientific">Lingula anatina</name>
    <name type="common">Brachiopod</name>
    <name type="synonym">Lingula unguis</name>
    <dbReference type="NCBI Taxonomy" id="7574"/>
    <lineage>
        <taxon>Eukaryota</taxon>
        <taxon>Metazoa</taxon>
        <taxon>Spiralia</taxon>
        <taxon>Lophotrochozoa</taxon>
        <taxon>Brachiopoda</taxon>
        <taxon>Linguliformea</taxon>
        <taxon>Lingulata</taxon>
        <taxon>Lingulida</taxon>
        <taxon>Linguloidea</taxon>
        <taxon>Lingulidae</taxon>
        <taxon>Lingula</taxon>
    </lineage>
</organism>
<evidence type="ECO:0000313" key="8">
    <source>
        <dbReference type="Proteomes" id="UP000085678"/>
    </source>
</evidence>
<dbReference type="InterPro" id="IPR000640">
    <property type="entry name" value="EFG_V-like"/>
</dbReference>
<dbReference type="Gene3D" id="3.30.230.10">
    <property type="match status" value="1"/>
</dbReference>
<dbReference type="SUPFAM" id="SSF52540">
    <property type="entry name" value="P-loop containing nucleoside triphosphate hydrolases"/>
    <property type="match status" value="1"/>
</dbReference>
<reference evidence="9" key="1">
    <citation type="submission" date="2025-08" db="UniProtKB">
        <authorList>
            <consortium name="RefSeq"/>
        </authorList>
    </citation>
    <scope>IDENTIFICATION</scope>
    <source>
        <tissue evidence="9">Gonads</tissue>
    </source>
</reference>
<dbReference type="Pfam" id="PF14492">
    <property type="entry name" value="EFG_III"/>
    <property type="match status" value="1"/>
</dbReference>
<dbReference type="GO" id="GO:0005525">
    <property type="term" value="F:GTP binding"/>
    <property type="evidence" value="ECO:0007669"/>
    <property type="project" value="UniProtKB-KW"/>
</dbReference>
<dbReference type="GO" id="GO:0042256">
    <property type="term" value="P:cytosolic ribosome assembly"/>
    <property type="evidence" value="ECO:0007669"/>
    <property type="project" value="UniProtKB-ARBA"/>
</dbReference>
<keyword evidence="1" id="KW-0690">Ribosome biogenesis</keyword>
<dbReference type="Pfam" id="PF00009">
    <property type="entry name" value="GTP_EFTU"/>
    <property type="match status" value="1"/>
</dbReference>
<dbReference type="Pfam" id="PF03144">
    <property type="entry name" value="GTP_EFTU_D2"/>
    <property type="match status" value="1"/>
</dbReference>
<dbReference type="OrthoDB" id="364892at2759"/>
<dbReference type="GO" id="GO:1990904">
    <property type="term" value="C:ribonucleoprotein complex"/>
    <property type="evidence" value="ECO:0007669"/>
    <property type="project" value="TreeGrafter"/>
</dbReference>
<dbReference type="InterPro" id="IPR027417">
    <property type="entry name" value="P-loop_NTPase"/>
</dbReference>
<keyword evidence="8" id="KW-1185">Reference proteome</keyword>
<evidence type="ECO:0000259" key="7">
    <source>
        <dbReference type="PROSITE" id="PS51722"/>
    </source>
</evidence>
<dbReference type="CDD" id="cd01681">
    <property type="entry name" value="aeEF2_snRNP_like_IV"/>
    <property type="match status" value="1"/>
</dbReference>
<evidence type="ECO:0000256" key="1">
    <source>
        <dbReference type="ARBA" id="ARBA00022517"/>
    </source>
</evidence>
<name>A0A1S3JTA9_LINAN</name>
<dbReference type="InterPro" id="IPR005225">
    <property type="entry name" value="Small_GTP-bd"/>
</dbReference>
<evidence type="ECO:0000256" key="2">
    <source>
        <dbReference type="ARBA" id="ARBA00022741"/>
    </source>
</evidence>
<dbReference type="SUPFAM" id="SSF54980">
    <property type="entry name" value="EF-G C-terminal domain-like"/>
    <property type="match status" value="2"/>
</dbReference>
<feature type="region of interest" description="Disordered" evidence="6">
    <location>
        <begin position="451"/>
        <end position="493"/>
    </location>
</feature>
<dbReference type="FunFam" id="3.90.1430.10:FF:000002">
    <property type="entry name" value="Elongation factor like GTPase 1"/>
    <property type="match status" value="1"/>
</dbReference>
<proteinExistence type="predicted"/>
<dbReference type="InterPro" id="IPR020568">
    <property type="entry name" value="Ribosomal_Su5_D2-typ_SF"/>
</dbReference>
<dbReference type="InterPro" id="IPR000795">
    <property type="entry name" value="T_Tr_GTP-bd_dom"/>
</dbReference>
<dbReference type="PRINTS" id="PR00315">
    <property type="entry name" value="ELONGATNFCT"/>
</dbReference>
<dbReference type="CDD" id="cd01885">
    <property type="entry name" value="EF2"/>
    <property type="match status" value="1"/>
</dbReference>
<keyword evidence="2" id="KW-0547">Nucleotide-binding</keyword>
<evidence type="ECO:0000256" key="4">
    <source>
        <dbReference type="ARBA" id="ARBA00023134"/>
    </source>
</evidence>
<sequence length="1123" mass="126022">MKSKSTQKLAELQRNPANIRNICILAHVDHGKTTLADVLVASNGIISHRMAGKLRYMDSREDEQVRGITMKSSAISLHFAQGEQEYLINLIDSPGHIDFSSEVSTAVRLCDGAIVIVDVVEGVCPQTHAVLRQAWLENLKPILVLNKIDRLVSEWKFTPLETYLHLQQILEQVNAITGELFTSGVFEKESSQAEENQEKEVKTNGDQVYEWSSALDDTDDADLYFSPDQGNVVFASALDGWAFSIGHFAELYSVKLGINAGVLKKTLWGDFYLDTKQKRIRKGAQAKGKKPLFVQFVLENLWSVYEAVTVRKDKEMIEKIVKSLNLNIPPRDSRHTDARVHLQAIVSQWLPLSKAVLDVVCSHLPSPKDFLPERVEKLMCGGARRYDSLPSQTQQLKEDFLSCSPGEDKPVIVFISKMFPFDRQCLPQNKQRPLTEADLAQRRLVARQRHAQRLAAQSDGTQEAAVSSEVAVQPEKQESEPFEKEAGENEIEEEKSDQVFLAFARVYSGTVKKGQKLYVLGPKHDPSRVLEEIGEGTSIDDSLTVSELTSGHHITSVTVNDLYMFMGRELEDLDEVPAGNVLGIGGLEEHVLKSGTLSSTVACPAFTAMYFEAAPIVKVALEPVHPADMPKLVHGMKLLNQADPCVEILIQETGEHVIMAAGEVHLQRCVDDIRERYSKIELNVSAPIVPFRETIVPPPTVDRVNEAITNEKQSMAIQENSDEEDIELIEPGLVETLTPNRMCTIRLRAIPLPYEVAKIIDDHAELIKTLEKYSMARLVEKEDTQAAERLKLETKDAIRDLKAKLSAVFQEAGKKWNGVVNRIVSFGPKRMGPNVLVNNIPEYDRPSIWSCLESIEDQVAKVGKIREYDSNIVSGFQLATLQGPMCEEPMMGVCFSVEKWEMHSEPQPLPSTLTEEDEENGELQPNQLKNNSTAKPKPDASLEPGTEKSVQFKRDVYGPVSGQIMSTVKDGLRKAFQSQPQRLMVAMYTCVIRATAEVLGKVYAVLGRRHGRVTFEDMMEGSQIFSITAVLPVVESFGFAEEIRKRTSGLASPQLQFSHWEVVDLDPYWVPTTEEEYMHFGEKADSENRARIYMDNVRRRKGLKVDERIVEFAEKQRTLSKKK</sequence>
<dbReference type="Gene3D" id="3.40.50.300">
    <property type="entry name" value="P-loop containing nucleotide triphosphate hydrolases"/>
    <property type="match status" value="1"/>
</dbReference>
<keyword evidence="4" id="KW-0342">GTP-binding</keyword>
<dbReference type="FunFam" id="3.40.50.300:FF:000732">
    <property type="entry name" value="Elongation factor like GTPase 1"/>
    <property type="match status" value="1"/>
</dbReference>
<feature type="compositionally biased region" description="Polar residues" evidence="6">
    <location>
        <begin position="923"/>
        <end position="934"/>
    </location>
</feature>
<dbReference type="Gene3D" id="3.90.1430.10">
    <property type="entry name" value="Yeast translation eEF2 (G' domain)"/>
    <property type="match status" value="1"/>
</dbReference>
<dbReference type="PANTHER" id="PTHR42908:SF3">
    <property type="entry name" value="ELONGATION FACTOR-LIKE GTPASE 1"/>
    <property type="match status" value="1"/>
</dbReference>
<dbReference type="InterPro" id="IPR035647">
    <property type="entry name" value="EFG_III/V"/>
</dbReference>